<dbReference type="InterPro" id="IPR003660">
    <property type="entry name" value="HAMP_dom"/>
</dbReference>
<dbReference type="GO" id="GO:0005886">
    <property type="term" value="C:plasma membrane"/>
    <property type="evidence" value="ECO:0007669"/>
    <property type="project" value="UniProtKB-SubCell"/>
</dbReference>
<dbReference type="STRING" id="1116391.PM3016_3977"/>
<dbReference type="Proteomes" id="UP000007523">
    <property type="component" value="Chromosome"/>
</dbReference>
<dbReference type="GO" id="GO:0000155">
    <property type="term" value="F:phosphorelay sensor kinase activity"/>
    <property type="evidence" value="ECO:0007669"/>
    <property type="project" value="InterPro"/>
</dbReference>
<keyword evidence="6" id="KW-0808">Transferase</keyword>
<dbReference type="PROSITE" id="PS50885">
    <property type="entry name" value="HAMP"/>
    <property type="match status" value="1"/>
</dbReference>
<dbReference type="PANTHER" id="PTHR34220">
    <property type="entry name" value="SENSOR HISTIDINE KINASE YPDA"/>
    <property type="match status" value="1"/>
</dbReference>
<dbReference type="InterPro" id="IPR010559">
    <property type="entry name" value="Sig_transdc_His_kin_internal"/>
</dbReference>
<dbReference type="InterPro" id="IPR003594">
    <property type="entry name" value="HATPase_dom"/>
</dbReference>
<dbReference type="InterPro" id="IPR050640">
    <property type="entry name" value="Bact_2-comp_sensor_kinase"/>
</dbReference>
<evidence type="ECO:0000256" key="10">
    <source>
        <dbReference type="ARBA" id="ARBA00023012"/>
    </source>
</evidence>
<name>H6NHZ7_9BACL</name>
<keyword evidence="11 12" id="KW-0472">Membrane</keyword>
<evidence type="ECO:0000259" key="13">
    <source>
        <dbReference type="PROSITE" id="PS50109"/>
    </source>
</evidence>
<evidence type="ECO:0000256" key="9">
    <source>
        <dbReference type="ARBA" id="ARBA00022840"/>
    </source>
</evidence>
<dbReference type="PANTHER" id="PTHR34220:SF7">
    <property type="entry name" value="SENSOR HISTIDINE KINASE YPDA"/>
    <property type="match status" value="1"/>
</dbReference>
<reference evidence="15 16" key="1">
    <citation type="journal article" date="2012" name="J. Bacteriol.">
        <title>Complete Genome Sequence of Paenibacillus mucilaginosus 3016, a Bacterium Functional as Microbial Fertilizer.</title>
        <authorList>
            <person name="Ma M."/>
            <person name="Wang Z."/>
            <person name="Li L."/>
            <person name="Jiang X."/>
            <person name="Guan D."/>
            <person name="Cao F."/>
            <person name="Chen H."/>
            <person name="Wang X."/>
            <person name="Shen D."/>
            <person name="Du B."/>
            <person name="Li J."/>
        </authorList>
    </citation>
    <scope>NUCLEOTIDE SEQUENCE [LARGE SCALE GENOMIC DNA]</scope>
    <source>
        <strain evidence="15 16">3016</strain>
    </source>
</reference>
<keyword evidence="12" id="KW-1133">Transmembrane helix</keyword>
<evidence type="ECO:0000256" key="6">
    <source>
        <dbReference type="ARBA" id="ARBA00022679"/>
    </source>
</evidence>
<evidence type="ECO:0000256" key="7">
    <source>
        <dbReference type="ARBA" id="ARBA00022741"/>
    </source>
</evidence>
<sequence>MKAFRNLRIKVKLFLMIILLLILIILLAFGSLYYSYSIYDKQLYEKSSRLLNLSSTTVDTELKKLETLSLNIIADSRIQQGLKELGGNPMEYNGYTIRRTLAERLWELISSDDRYVQSVHLIDSQGRESKYGDSILFSEQKNVQMIQEAKRGNGAVRWLYPDASDPMLIMVREVRSYEPLTLKPIGTLFLRINIKRLVEDYAGIAAENSDIILKSGPSMVYPYREIPENTAEALQPLASPEGYVITALNGDAAFVSQVKSPYTGWIFYNIVPYNEIFQTIIWLKNSMIVLFIAAVIVVDAIGMVFARSLTKPIESLIGEMKDIQKGDLESLDADALSAPIQQMDEVGLLHRNFRLMMARIQTLIKENYAKQLTIKETEFKALQAQINPHFLYNTLESINWMAKKNAQKEISSMAVSLGFLLRTSISLKQNTITLGEELDIVDHYIRIQTYRFRSRLDFRMEVPDAYLTAALPKLTLQPLLENAIQYGLEPKIGPCTIRVYAEAVEDKLFLVVEDNGAGMEEEYVQRLLQGAVQTRGTGIGLLNIRERIQLTFGEPYGIEVESRKGAGTRVKVLLPLQQEG</sequence>
<protein>
    <recommendedName>
        <fullName evidence="3">histidine kinase</fullName>
        <ecNumber evidence="3">2.7.13.3</ecNumber>
    </recommendedName>
</protein>
<dbReference type="Pfam" id="PF06580">
    <property type="entry name" value="His_kinase"/>
    <property type="match status" value="1"/>
</dbReference>
<dbReference type="AlphaFoldDB" id="H6NHZ7"/>
<dbReference type="SUPFAM" id="SSF55874">
    <property type="entry name" value="ATPase domain of HSP90 chaperone/DNA topoisomerase II/histidine kinase"/>
    <property type="match status" value="1"/>
</dbReference>
<dbReference type="Pfam" id="PF00672">
    <property type="entry name" value="HAMP"/>
    <property type="match status" value="1"/>
</dbReference>
<dbReference type="EC" id="2.7.13.3" evidence="3"/>
<dbReference type="Pfam" id="PF02518">
    <property type="entry name" value="HATPase_c"/>
    <property type="match status" value="1"/>
</dbReference>
<evidence type="ECO:0000256" key="3">
    <source>
        <dbReference type="ARBA" id="ARBA00012438"/>
    </source>
</evidence>
<keyword evidence="4" id="KW-1003">Cell membrane</keyword>
<evidence type="ECO:0000256" key="4">
    <source>
        <dbReference type="ARBA" id="ARBA00022475"/>
    </source>
</evidence>
<evidence type="ECO:0000256" key="2">
    <source>
        <dbReference type="ARBA" id="ARBA00004651"/>
    </source>
</evidence>
<dbReference type="Gene3D" id="3.30.565.10">
    <property type="entry name" value="Histidine kinase-like ATPase, C-terminal domain"/>
    <property type="match status" value="1"/>
</dbReference>
<accession>H6NHZ7</accession>
<dbReference type="PROSITE" id="PS50109">
    <property type="entry name" value="HIS_KIN"/>
    <property type="match status" value="1"/>
</dbReference>
<feature type="domain" description="HAMP" evidence="14">
    <location>
        <begin position="307"/>
        <end position="365"/>
    </location>
</feature>
<evidence type="ECO:0000256" key="8">
    <source>
        <dbReference type="ARBA" id="ARBA00022777"/>
    </source>
</evidence>
<dbReference type="CDD" id="cd06225">
    <property type="entry name" value="HAMP"/>
    <property type="match status" value="1"/>
</dbReference>
<dbReference type="InterPro" id="IPR036890">
    <property type="entry name" value="HATPase_C_sf"/>
</dbReference>
<feature type="domain" description="Histidine kinase" evidence="13">
    <location>
        <begin position="476"/>
        <end position="578"/>
    </location>
</feature>
<keyword evidence="9" id="KW-0067">ATP-binding</keyword>
<dbReference type="InterPro" id="IPR004358">
    <property type="entry name" value="Sig_transdc_His_kin-like_C"/>
</dbReference>
<dbReference type="HOGENOM" id="CLU_020473_6_1_9"/>
<gene>
    <name evidence="15" type="ORF">PM3016_3977</name>
</gene>
<evidence type="ECO:0000313" key="16">
    <source>
        <dbReference type="Proteomes" id="UP000007523"/>
    </source>
</evidence>
<dbReference type="RefSeq" id="WP_014370645.1">
    <property type="nucleotide sequence ID" value="NC_016935.1"/>
</dbReference>
<keyword evidence="12" id="KW-0812">Transmembrane</keyword>
<dbReference type="EMBL" id="CP003235">
    <property type="protein sequence ID" value="AFC30768.1"/>
    <property type="molecule type" value="Genomic_DNA"/>
</dbReference>
<evidence type="ECO:0000256" key="5">
    <source>
        <dbReference type="ARBA" id="ARBA00022553"/>
    </source>
</evidence>
<keyword evidence="7" id="KW-0547">Nucleotide-binding</keyword>
<evidence type="ECO:0000259" key="14">
    <source>
        <dbReference type="PROSITE" id="PS50885"/>
    </source>
</evidence>
<keyword evidence="8 15" id="KW-0418">Kinase</keyword>
<evidence type="ECO:0000256" key="11">
    <source>
        <dbReference type="ARBA" id="ARBA00023136"/>
    </source>
</evidence>
<keyword evidence="5" id="KW-0597">Phosphoprotein</keyword>
<evidence type="ECO:0000256" key="1">
    <source>
        <dbReference type="ARBA" id="ARBA00000085"/>
    </source>
</evidence>
<feature type="transmembrane region" description="Helical" evidence="12">
    <location>
        <begin position="12"/>
        <end position="36"/>
    </location>
</feature>
<dbReference type="KEGG" id="pmq:PM3016_3977"/>
<dbReference type="PRINTS" id="PR00344">
    <property type="entry name" value="BCTRLSENSOR"/>
</dbReference>
<keyword evidence="16" id="KW-1185">Reference proteome</keyword>
<dbReference type="InterPro" id="IPR005467">
    <property type="entry name" value="His_kinase_dom"/>
</dbReference>
<comment type="catalytic activity">
    <reaction evidence="1">
        <text>ATP + protein L-histidine = ADP + protein N-phospho-L-histidine.</text>
        <dbReference type="EC" id="2.7.13.3"/>
    </reaction>
</comment>
<dbReference type="SUPFAM" id="SSF158472">
    <property type="entry name" value="HAMP domain-like"/>
    <property type="match status" value="1"/>
</dbReference>
<organism evidence="15 16">
    <name type="scientific">Paenibacillus mucilaginosus 3016</name>
    <dbReference type="NCBI Taxonomy" id="1116391"/>
    <lineage>
        <taxon>Bacteria</taxon>
        <taxon>Bacillati</taxon>
        <taxon>Bacillota</taxon>
        <taxon>Bacilli</taxon>
        <taxon>Bacillales</taxon>
        <taxon>Paenibacillaceae</taxon>
        <taxon>Paenibacillus</taxon>
    </lineage>
</organism>
<dbReference type="GO" id="GO:0005524">
    <property type="term" value="F:ATP binding"/>
    <property type="evidence" value="ECO:0007669"/>
    <property type="project" value="UniProtKB-KW"/>
</dbReference>
<evidence type="ECO:0000313" key="15">
    <source>
        <dbReference type="EMBL" id="AFC30768.1"/>
    </source>
</evidence>
<evidence type="ECO:0000256" key="12">
    <source>
        <dbReference type="SAM" id="Phobius"/>
    </source>
</evidence>
<comment type="subcellular location">
    <subcellularLocation>
        <location evidence="2">Cell membrane</location>
        <topology evidence="2">Multi-pass membrane protein</topology>
    </subcellularLocation>
</comment>
<keyword evidence="10" id="KW-0902">Two-component regulatory system</keyword>
<dbReference type="Gene3D" id="6.10.340.10">
    <property type="match status" value="1"/>
</dbReference>
<proteinExistence type="predicted"/>
<dbReference type="SMART" id="SM00387">
    <property type="entry name" value="HATPase_c"/>
    <property type="match status" value="1"/>
</dbReference>